<gene>
    <name evidence="2" type="ORF">E8A74_34065</name>
</gene>
<keyword evidence="3" id="KW-1185">Reference proteome</keyword>
<protein>
    <submittedName>
        <fullName evidence="2">Uncharacterized protein</fullName>
    </submittedName>
</protein>
<keyword evidence="1" id="KW-1015">Disulfide bond</keyword>
<dbReference type="EMBL" id="SSMQ01000046">
    <property type="protein sequence ID" value="TKD00533.1"/>
    <property type="molecule type" value="Genomic_DNA"/>
</dbReference>
<sequence length="366" mass="39423">MGTRIFVPLAALAALSSTGCGGESVLLCGGGEVLFRGACVDPVRRYEPDAQLDLDNVVAYGEPLQDLALPPPPKSGFRIVAPPRTLAPGAEISFCLSWPIPELTHEIVHGGRLYTTPGLHHSNMVAKPVEAVLGPNPYPGCHPGAGDPFSNVGAGIPDVLFANSTQVVGEETIQFPEGMGYVLDTTREISTSIHFLNTKTEPQRIELAYDFFTMPAGELTQEVAPFVVQIADFSIPPHTTENVATTCTVFGGHVVSLMPHTHDLAQGFTVDFMTADGAARRVYEDGAYDLASDIRNYDPPLDLDGVTAIRHACLFNNTRDIEVHYGLGLNEMCILFGYIYPPVKQFAGFVEEDGKSCSSLQLGLFR</sequence>
<dbReference type="RefSeq" id="WP_136933285.1">
    <property type="nucleotide sequence ID" value="NZ_SSMQ01000046.1"/>
</dbReference>
<dbReference type="PROSITE" id="PS51257">
    <property type="entry name" value="PROKAR_LIPOPROTEIN"/>
    <property type="match status" value="1"/>
</dbReference>
<dbReference type="OrthoDB" id="5489300at2"/>
<comment type="caution">
    <text evidence="2">The sequence shown here is derived from an EMBL/GenBank/DDBJ whole genome shotgun (WGS) entry which is preliminary data.</text>
</comment>
<dbReference type="InterPro" id="IPR008977">
    <property type="entry name" value="PHM/PNGase_F_dom_sf"/>
</dbReference>
<evidence type="ECO:0000256" key="1">
    <source>
        <dbReference type="ARBA" id="ARBA00023157"/>
    </source>
</evidence>
<dbReference type="GO" id="GO:0016715">
    <property type="term" value="F:oxidoreductase activity, acting on paired donors, with incorporation or reduction of molecular oxygen, reduced ascorbate as one donor, and incorporation of one atom of oxygen"/>
    <property type="evidence" value="ECO:0007669"/>
    <property type="project" value="InterPro"/>
</dbReference>
<dbReference type="InterPro" id="IPR014784">
    <property type="entry name" value="Cu2_ascorb_mOase-like_C"/>
</dbReference>
<dbReference type="Proteomes" id="UP000309215">
    <property type="component" value="Unassembled WGS sequence"/>
</dbReference>
<reference evidence="2 3" key="1">
    <citation type="submission" date="2019-04" db="EMBL/GenBank/DDBJ databases">
        <authorList>
            <person name="Li Y."/>
            <person name="Wang J."/>
        </authorList>
    </citation>
    <scope>NUCLEOTIDE SEQUENCE [LARGE SCALE GENOMIC DNA]</scope>
    <source>
        <strain evidence="2 3">DSM 14668</strain>
    </source>
</reference>
<dbReference type="AlphaFoldDB" id="A0A4U1J2B7"/>
<name>A0A4U1J2B7_9BACT</name>
<organism evidence="2 3">
    <name type="scientific">Polyangium fumosum</name>
    <dbReference type="NCBI Taxonomy" id="889272"/>
    <lineage>
        <taxon>Bacteria</taxon>
        <taxon>Pseudomonadati</taxon>
        <taxon>Myxococcota</taxon>
        <taxon>Polyangia</taxon>
        <taxon>Polyangiales</taxon>
        <taxon>Polyangiaceae</taxon>
        <taxon>Polyangium</taxon>
    </lineage>
</organism>
<dbReference type="SUPFAM" id="SSF49742">
    <property type="entry name" value="PHM/PNGase F"/>
    <property type="match status" value="1"/>
</dbReference>
<evidence type="ECO:0000313" key="3">
    <source>
        <dbReference type="Proteomes" id="UP000309215"/>
    </source>
</evidence>
<proteinExistence type="predicted"/>
<dbReference type="Gene3D" id="2.60.120.230">
    <property type="match status" value="1"/>
</dbReference>
<evidence type="ECO:0000313" key="2">
    <source>
        <dbReference type="EMBL" id="TKD00533.1"/>
    </source>
</evidence>
<accession>A0A4U1J2B7</accession>